<accession>A0A4Y2BIE1</accession>
<evidence type="ECO:0000313" key="1">
    <source>
        <dbReference type="EMBL" id="GBL91487.1"/>
    </source>
</evidence>
<dbReference type="AlphaFoldDB" id="A0A4Y2BIE1"/>
<proteinExistence type="predicted"/>
<name>A0A4Y2BIE1_ARAVE</name>
<comment type="caution">
    <text evidence="1">The sequence shown here is derived from an EMBL/GenBank/DDBJ whole genome shotgun (WGS) entry which is preliminary data.</text>
</comment>
<protein>
    <submittedName>
        <fullName evidence="1">Uncharacterized protein</fullName>
    </submittedName>
</protein>
<dbReference type="EMBL" id="BGPR01000079">
    <property type="protein sequence ID" value="GBL91487.1"/>
    <property type="molecule type" value="Genomic_DNA"/>
</dbReference>
<sequence>MGQDRSCRPGDPISPIPDNECALLCPLLCGVLHYRPRTKPFEAYCHSCNQREVFRHPSSPFSALKPALLDQDVTSEAMKGLAGCKELPSFAGHRFLPEYFLGN</sequence>
<reference evidence="1 2" key="1">
    <citation type="journal article" date="2019" name="Sci. Rep.">
        <title>Orb-weaving spider Araneus ventricosus genome elucidates the spidroin gene catalogue.</title>
        <authorList>
            <person name="Kono N."/>
            <person name="Nakamura H."/>
            <person name="Ohtoshi R."/>
            <person name="Moran D.A.P."/>
            <person name="Shinohara A."/>
            <person name="Yoshida Y."/>
            <person name="Fujiwara M."/>
            <person name="Mori M."/>
            <person name="Tomita M."/>
            <person name="Arakawa K."/>
        </authorList>
    </citation>
    <scope>NUCLEOTIDE SEQUENCE [LARGE SCALE GENOMIC DNA]</scope>
</reference>
<gene>
    <name evidence="1" type="ORF">AVEN_136960_1</name>
</gene>
<evidence type="ECO:0000313" key="2">
    <source>
        <dbReference type="Proteomes" id="UP000499080"/>
    </source>
</evidence>
<organism evidence="1 2">
    <name type="scientific">Araneus ventricosus</name>
    <name type="common">Orbweaver spider</name>
    <name type="synonym">Epeira ventricosa</name>
    <dbReference type="NCBI Taxonomy" id="182803"/>
    <lineage>
        <taxon>Eukaryota</taxon>
        <taxon>Metazoa</taxon>
        <taxon>Ecdysozoa</taxon>
        <taxon>Arthropoda</taxon>
        <taxon>Chelicerata</taxon>
        <taxon>Arachnida</taxon>
        <taxon>Araneae</taxon>
        <taxon>Araneomorphae</taxon>
        <taxon>Entelegynae</taxon>
        <taxon>Araneoidea</taxon>
        <taxon>Araneidae</taxon>
        <taxon>Araneus</taxon>
    </lineage>
</organism>
<keyword evidence="2" id="KW-1185">Reference proteome</keyword>
<dbReference type="Proteomes" id="UP000499080">
    <property type="component" value="Unassembled WGS sequence"/>
</dbReference>